<dbReference type="SUPFAM" id="SSF52172">
    <property type="entry name" value="CheY-like"/>
    <property type="match status" value="1"/>
</dbReference>
<evidence type="ECO:0000256" key="4">
    <source>
        <dbReference type="ARBA" id="ARBA00023125"/>
    </source>
</evidence>
<keyword evidence="5" id="KW-0804">Transcription</keyword>
<evidence type="ECO:0000259" key="6">
    <source>
        <dbReference type="PROSITE" id="PS50110"/>
    </source>
</evidence>
<dbReference type="Gene3D" id="1.10.10.10">
    <property type="entry name" value="Winged helix-like DNA-binding domain superfamily/Winged helix DNA-binding domain"/>
    <property type="match status" value="1"/>
</dbReference>
<dbReference type="Gene3D" id="6.10.250.690">
    <property type="match status" value="1"/>
</dbReference>
<dbReference type="InterPro" id="IPR039420">
    <property type="entry name" value="WalR-like"/>
</dbReference>
<accession>A0A3B0TDG9</accession>
<evidence type="ECO:0000256" key="3">
    <source>
        <dbReference type="ARBA" id="ARBA00023015"/>
    </source>
</evidence>
<sequence>MRNETGKILLVEDDETLRFIVKDNLEQNNYQVDTAEDGEQALQLYSNGGYAIIILDVMLPKTDGFTVAKKIREKDEATPILFLTARAMTEDRITGLTIGGDDYITKPFSMEELMLKIKIFLRRSQVISQNDYHTVSKSIKIGQFIFRPDELQLQHNKTSRKLTLKESELIQLFAANSNRVLSRGEILEKIWGSNDYFLGRSLDVFISRLRKYFKDDPAIKIVNIHGLGFRFSVKKEN</sequence>
<dbReference type="GO" id="GO:0032993">
    <property type="term" value="C:protein-DNA complex"/>
    <property type="evidence" value="ECO:0007669"/>
    <property type="project" value="TreeGrafter"/>
</dbReference>
<dbReference type="PROSITE" id="PS50110">
    <property type="entry name" value="RESPONSE_REGULATORY"/>
    <property type="match status" value="1"/>
</dbReference>
<dbReference type="Pfam" id="PF00072">
    <property type="entry name" value="Response_reg"/>
    <property type="match status" value="1"/>
</dbReference>
<dbReference type="PROSITE" id="PS51755">
    <property type="entry name" value="OMPR_PHOB"/>
    <property type="match status" value="1"/>
</dbReference>
<dbReference type="PANTHER" id="PTHR48111:SF40">
    <property type="entry name" value="PHOSPHATE REGULON TRANSCRIPTIONAL REGULATORY PROTEIN PHOB"/>
    <property type="match status" value="1"/>
</dbReference>
<dbReference type="GO" id="GO:0000156">
    <property type="term" value="F:phosphorelay response regulator activity"/>
    <property type="evidence" value="ECO:0007669"/>
    <property type="project" value="TreeGrafter"/>
</dbReference>
<dbReference type="InterPro" id="IPR001789">
    <property type="entry name" value="Sig_transdc_resp-reg_receiver"/>
</dbReference>
<feature type="domain" description="OmpR/PhoB-type" evidence="7">
    <location>
        <begin position="136"/>
        <end position="233"/>
    </location>
</feature>
<dbReference type="GO" id="GO:0000976">
    <property type="term" value="F:transcription cis-regulatory region binding"/>
    <property type="evidence" value="ECO:0007669"/>
    <property type="project" value="TreeGrafter"/>
</dbReference>
<dbReference type="GO" id="GO:0006355">
    <property type="term" value="P:regulation of DNA-templated transcription"/>
    <property type="evidence" value="ECO:0007669"/>
    <property type="project" value="InterPro"/>
</dbReference>
<name>A0A3B0TDG9_9ZZZZ</name>
<keyword evidence="3" id="KW-0805">Transcription regulation</keyword>
<dbReference type="InterPro" id="IPR011006">
    <property type="entry name" value="CheY-like_superfamily"/>
</dbReference>
<dbReference type="AlphaFoldDB" id="A0A3B0TDG9"/>
<dbReference type="InterPro" id="IPR036388">
    <property type="entry name" value="WH-like_DNA-bd_sf"/>
</dbReference>
<evidence type="ECO:0000259" key="7">
    <source>
        <dbReference type="PROSITE" id="PS51755"/>
    </source>
</evidence>
<organism evidence="8">
    <name type="scientific">hydrothermal vent metagenome</name>
    <dbReference type="NCBI Taxonomy" id="652676"/>
    <lineage>
        <taxon>unclassified sequences</taxon>
        <taxon>metagenomes</taxon>
        <taxon>ecological metagenomes</taxon>
    </lineage>
</organism>
<dbReference type="CDD" id="cd17574">
    <property type="entry name" value="REC_OmpR"/>
    <property type="match status" value="1"/>
</dbReference>
<dbReference type="EMBL" id="UOEP01000065">
    <property type="protein sequence ID" value="VAW16691.1"/>
    <property type="molecule type" value="Genomic_DNA"/>
</dbReference>
<dbReference type="PANTHER" id="PTHR48111">
    <property type="entry name" value="REGULATOR OF RPOS"/>
    <property type="match status" value="1"/>
</dbReference>
<dbReference type="InterPro" id="IPR001867">
    <property type="entry name" value="OmpR/PhoB-type_DNA-bd"/>
</dbReference>
<dbReference type="Gene3D" id="3.40.50.2300">
    <property type="match status" value="1"/>
</dbReference>
<evidence type="ECO:0000256" key="5">
    <source>
        <dbReference type="ARBA" id="ARBA00023163"/>
    </source>
</evidence>
<dbReference type="InterPro" id="IPR016032">
    <property type="entry name" value="Sig_transdc_resp-reg_C-effctor"/>
</dbReference>
<dbReference type="Pfam" id="PF00486">
    <property type="entry name" value="Trans_reg_C"/>
    <property type="match status" value="1"/>
</dbReference>
<gene>
    <name evidence="8" type="ORF">MNBD_BACTEROID01-269</name>
</gene>
<keyword evidence="4" id="KW-0238">DNA-binding</keyword>
<dbReference type="FunFam" id="3.40.50.2300:FF:000001">
    <property type="entry name" value="DNA-binding response regulator PhoB"/>
    <property type="match status" value="1"/>
</dbReference>
<evidence type="ECO:0000313" key="8">
    <source>
        <dbReference type="EMBL" id="VAW16691.1"/>
    </source>
</evidence>
<evidence type="ECO:0000256" key="1">
    <source>
        <dbReference type="ARBA" id="ARBA00022553"/>
    </source>
</evidence>
<dbReference type="SMART" id="SM00862">
    <property type="entry name" value="Trans_reg_C"/>
    <property type="match status" value="1"/>
</dbReference>
<dbReference type="CDD" id="cd00383">
    <property type="entry name" value="trans_reg_C"/>
    <property type="match status" value="1"/>
</dbReference>
<protein>
    <submittedName>
        <fullName evidence="8">Two-component transcriptional response regulator, winged helix family</fullName>
    </submittedName>
</protein>
<feature type="domain" description="Response regulatory" evidence="6">
    <location>
        <begin position="7"/>
        <end position="121"/>
    </location>
</feature>
<dbReference type="SMART" id="SM00448">
    <property type="entry name" value="REC"/>
    <property type="match status" value="1"/>
</dbReference>
<keyword evidence="2" id="KW-0902">Two-component regulatory system</keyword>
<evidence type="ECO:0000256" key="2">
    <source>
        <dbReference type="ARBA" id="ARBA00023012"/>
    </source>
</evidence>
<reference evidence="8" key="1">
    <citation type="submission" date="2018-06" db="EMBL/GenBank/DDBJ databases">
        <authorList>
            <person name="Zhirakovskaya E."/>
        </authorList>
    </citation>
    <scope>NUCLEOTIDE SEQUENCE</scope>
</reference>
<dbReference type="GO" id="GO:0005829">
    <property type="term" value="C:cytosol"/>
    <property type="evidence" value="ECO:0007669"/>
    <property type="project" value="TreeGrafter"/>
</dbReference>
<keyword evidence="1" id="KW-0597">Phosphoprotein</keyword>
<dbReference type="SUPFAM" id="SSF46894">
    <property type="entry name" value="C-terminal effector domain of the bipartite response regulators"/>
    <property type="match status" value="1"/>
</dbReference>
<proteinExistence type="predicted"/>